<organism evidence="2 3">
    <name type="scientific">Nostocoides veronense</name>
    <dbReference type="NCBI Taxonomy" id="330836"/>
    <lineage>
        <taxon>Bacteria</taxon>
        <taxon>Bacillati</taxon>
        <taxon>Actinomycetota</taxon>
        <taxon>Actinomycetes</taxon>
        <taxon>Micrococcales</taxon>
        <taxon>Intrasporangiaceae</taxon>
        <taxon>Nostocoides</taxon>
    </lineage>
</organism>
<feature type="signal peptide" evidence="1">
    <location>
        <begin position="1"/>
        <end position="29"/>
    </location>
</feature>
<dbReference type="PANTHER" id="PTHR30032">
    <property type="entry name" value="N-ACETYLMURAMOYL-L-ALANINE AMIDASE-RELATED"/>
    <property type="match status" value="1"/>
</dbReference>
<feature type="chain" id="PRO_5045595703" evidence="1">
    <location>
        <begin position="30"/>
        <end position="763"/>
    </location>
</feature>
<dbReference type="Pfam" id="PF04122">
    <property type="entry name" value="CW_binding_2"/>
    <property type="match status" value="3"/>
</dbReference>
<keyword evidence="1" id="KW-0732">Signal</keyword>
<name>A0ABP4YBG7_9MICO</name>
<protein>
    <submittedName>
        <fullName evidence="2">Uncharacterized protein</fullName>
    </submittedName>
</protein>
<proteinExistence type="predicted"/>
<dbReference type="Gene3D" id="3.40.50.12090">
    <property type="match status" value="2"/>
</dbReference>
<dbReference type="SUPFAM" id="SSF55486">
    <property type="entry name" value="Metalloproteases ('zincins'), catalytic domain"/>
    <property type="match status" value="1"/>
</dbReference>
<gene>
    <name evidence="2" type="ORF">GCM10009811_32340</name>
</gene>
<dbReference type="InterPro" id="IPR051922">
    <property type="entry name" value="Bact_Sporulation_Assoc"/>
</dbReference>
<dbReference type="RefSeq" id="WP_344087913.1">
    <property type="nucleotide sequence ID" value="NZ_BAAAPO010000051.1"/>
</dbReference>
<evidence type="ECO:0000256" key="1">
    <source>
        <dbReference type="SAM" id="SignalP"/>
    </source>
</evidence>
<comment type="caution">
    <text evidence="2">The sequence shown here is derived from an EMBL/GenBank/DDBJ whole genome shotgun (WGS) entry which is preliminary data.</text>
</comment>
<dbReference type="InterPro" id="IPR007253">
    <property type="entry name" value="Cell_wall-bd_2"/>
</dbReference>
<sequence length="763" mass="79754">MSVQRGIGRRLAIAGVALAGLLASSPGNAALPEASRSGPTSQLEARLSVVILDGKSDASGGAARTEQQTWLSIGDQRVPVPAALAKGLHTGSVTATISGAVGSRPGDIAQALRSGAARVTALHQAGSGHRTTLGTRQVTVVPVTWPGSEPAVTPERIKSSHDFADRFWNGNTEDQIDLSLQKIYPTTPIAMTRDQITYCDNFAVEAAVRQKYPDIVVDDTHHLAIVTPSWSQCWWGGMAMFDSGLLWINGDMPGSVWAHEFGHNFGLGHQGLMICYADVATRRVVTLSKMCDDVTYEDPWDVMGARAVGALTAAARVQLGTIPASARHVVSANETITIAPVAAKSGIRSVVLQVDNGYYEVEYRTPTGWDDWIDNQSFTYGNGELTMPGGGIIVRYVQGQDLDNNADRFAINFHPTTPIQYDVHPGMDAGESYTFPWDDLKVTVESATAEGARVRFTRGGDDGVQRWAGSDRYAASATISRFGLPENSGKVFLASGEIFTDALSGAGVAGAAKSPLLLTQRDRLRSSVSQELDRRFSFATTVLGGPASISADLASILIGFGPVTRLSGADRYETSAAISQKSFAPGVDLAYVASGVVFPDALSGAPVAGKQKAPMLLTKTDSLPPSIAAELKRLRPKGVVILGGTASVTAAVEAQLAAASGAPVSRLAGADRYAVSALVSQRNFAAGADTVFVASGAIYTDALSGAPVAAAKGSPLLLVKGTSIPEPIAAELTRLAPKSIVILGGPNSVSTGVEAALAAYVRK</sequence>
<dbReference type="EMBL" id="BAAAPO010000051">
    <property type="protein sequence ID" value="GAA1806339.1"/>
    <property type="molecule type" value="Genomic_DNA"/>
</dbReference>
<dbReference type="PANTHER" id="PTHR30032:SF4">
    <property type="entry name" value="AMIDASE ENHANCER"/>
    <property type="match status" value="1"/>
</dbReference>
<dbReference type="Proteomes" id="UP001499938">
    <property type="component" value="Unassembled WGS sequence"/>
</dbReference>
<reference evidence="3" key="1">
    <citation type="journal article" date="2019" name="Int. J. Syst. Evol. Microbiol.">
        <title>The Global Catalogue of Microorganisms (GCM) 10K type strain sequencing project: providing services to taxonomists for standard genome sequencing and annotation.</title>
        <authorList>
            <consortium name="The Broad Institute Genomics Platform"/>
            <consortium name="The Broad Institute Genome Sequencing Center for Infectious Disease"/>
            <person name="Wu L."/>
            <person name="Ma J."/>
        </authorList>
    </citation>
    <scope>NUCLEOTIDE SEQUENCE [LARGE SCALE GENOMIC DNA]</scope>
    <source>
        <strain evidence="3">JCM 15592</strain>
    </source>
</reference>
<accession>A0ABP4YBG7</accession>
<evidence type="ECO:0000313" key="3">
    <source>
        <dbReference type="Proteomes" id="UP001499938"/>
    </source>
</evidence>
<dbReference type="SUPFAM" id="SSF51412">
    <property type="entry name" value="Inosine monophosphate dehydrogenase (IMPDH)"/>
    <property type="match status" value="1"/>
</dbReference>
<keyword evidence="3" id="KW-1185">Reference proteome</keyword>
<evidence type="ECO:0000313" key="2">
    <source>
        <dbReference type="EMBL" id="GAA1806339.1"/>
    </source>
</evidence>